<accession>A0A8J6LF97</accession>
<proteinExistence type="predicted"/>
<evidence type="ECO:0000313" key="3">
    <source>
        <dbReference type="Proteomes" id="UP000719412"/>
    </source>
</evidence>
<dbReference type="EMBL" id="JABDTM020020049">
    <property type="protein sequence ID" value="KAH0817223.1"/>
    <property type="molecule type" value="Genomic_DNA"/>
</dbReference>
<sequence length="251" mass="28633">MGSMPSACVLRIATTKTRYIIMMKQRPSTEGGREALQPGSHVMSEPREGDVGRLSYGSFGRHSFFIATWKICPRVDNLTSPKHVPRDCAHHVVEMDDEEFCVPDDVLEEASAAKYQMVPTKSKLRYQKELEIFTQWQTEIKGKDESSISAVSRFNSLTSFLKTKCRIYQPKKATTSSRNDVCKFLLEAADQEWILQKVVLMMGKFGGRHVPESEDQDEQIPEINEFLFWQTPGGLDDDDDDPEKQEEFPNS</sequence>
<organism evidence="2 3">
    <name type="scientific">Tenebrio molitor</name>
    <name type="common">Yellow mealworm beetle</name>
    <dbReference type="NCBI Taxonomy" id="7067"/>
    <lineage>
        <taxon>Eukaryota</taxon>
        <taxon>Metazoa</taxon>
        <taxon>Ecdysozoa</taxon>
        <taxon>Arthropoda</taxon>
        <taxon>Hexapoda</taxon>
        <taxon>Insecta</taxon>
        <taxon>Pterygota</taxon>
        <taxon>Neoptera</taxon>
        <taxon>Endopterygota</taxon>
        <taxon>Coleoptera</taxon>
        <taxon>Polyphaga</taxon>
        <taxon>Cucujiformia</taxon>
        <taxon>Tenebrionidae</taxon>
        <taxon>Tenebrio</taxon>
    </lineage>
</organism>
<reference evidence="2" key="2">
    <citation type="submission" date="2021-08" db="EMBL/GenBank/DDBJ databases">
        <authorList>
            <person name="Eriksson T."/>
        </authorList>
    </citation>
    <scope>NUCLEOTIDE SEQUENCE</scope>
    <source>
        <strain evidence="2">Stoneville</strain>
        <tissue evidence="2">Whole head</tissue>
    </source>
</reference>
<keyword evidence="3" id="KW-1185">Reference proteome</keyword>
<name>A0A8J6LF97_TENMO</name>
<protein>
    <submittedName>
        <fullName evidence="2">Uncharacterized protein</fullName>
    </submittedName>
</protein>
<dbReference type="Proteomes" id="UP000719412">
    <property type="component" value="Unassembled WGS sequence"/>
</dbReference>
<feature type="compositionally biased region" description="Acidic residues" evidence="1">
    <location>
        <begin position="235"/>
        <end position="244"/>
    </location>
</feature>
<feature type="region of interest" description="Disordered" evidence="1">
    <location>
        <begin position="26"/>
        <end position="47"/>
    </location>
</feature>
<dbReference type="AlphaFoldDB" id="A0A8J6LF97"/>
<feature type="region of interest" description="Disordered" evidence="1">
    <location>
        <begin position="230"/>
        <end position="251"/>
    </location>
</feature>
<reference evidence="2" key="1">
    <citation type="journal article" date="2020" name="J Insects Food Feed">
        <title>The yellow mealworm (Tenebrio molitor) genome: a resource for the emerging insects as food and feed industry.</title>
        <authorList>
            <person name="Eriksson T."/>
            <person name="Andere A."/>
            <person name="Kelstrup H."/>
            <person name="Emery V."/>
            <person name="Picard C."/>
        </authorList>
    </citation>
    <scope>NUCLEOTIDE SEQUENCE</scope>
    <source>
        <strain evidence="2">Stoneville</strain>
        <tissue evidence="2">Whole head</tissue>
    </source>
</reference>
<evidence type="ECO:0000256" key="1">
    <source>
        <dbReference type="SAM" id="MobiDB-lite"/>
    </source>
</evidence>
<comment type="caution">
    <text evidence="2">The sequence shown here is derived from an EMBL/GenBank/DDBJ whole genome shotgun (WGS) entry which is preliminary data.</text>
</comment>
<evidence type="ECO:0000313" key="2">
    <source>
        <dbReference type="EMBL" id="KAH0817223.1"/>
    </source>
</evidence>
<gene>
    <name evidence="2" type="ORF">GEV33_005568</name>
</gene>